<name>A0A450X111_9GAMM</name>
<protein>
    <submittedName>
        <fullName evidence="2">Uncharacterized protein</fullName>
    </submittedName>
</protein>
<organism evidence="2">
    <name type="scientific">Candidatus Kentrum sp. MB</name>
    <dbReference type="NCBI Taxonomy" id="2138164"/>
    <lineage>
        <taxon>Bacteria</taxon>
        <taxon>Pseudomonadati</taxon>
        <taxon>Pseudomonadota</taxon>
        <taxon>Gammaproteobacteria</taxon>
        <taxon>Candidatus Kentrum</taxon>
    </lineage>
</organism>
<reference evidence="2" key="1">
    <citation type="submission" date="2019-02" db="EMBL/GenBank/DDBJ databases">
        <authorList>
            <person name="Gruber-Vodicka R. H."/>
            <person name="Seah K. B. B."/>
        </authorList>
    </citation>
    <scope>NUCLEOTIDE SEQUENCE</scope>
    <source>
        <strain evidence="2">BECK_BZ197</strain>
        <strain evidence="4">BECK_BZ198</strain>
        <strain evidence="3">BECK_BZ199</strain>
    </source>
</reference>
<evidence type="ECO:0000313" key="2">
    <source>
        <dbReference type="EMBL" id="VFK22965.1"/>
    </source>
</evidence>
<evidence type="ECO:0000256" key="1">
    <source>
        <dbReference type="SAM" id="MobiDB-lite"/>
    </source>
</evidence>
<gene>
    <name evidence="2" type="ORF">BECKMB1821G_GA0114241_100354</name>
    <name evidence="4" type="ORF">BECKMB1821H_GA0114242_100634</name>
    <name evidence="3" type="ORF">BECKMB1821I_GA0114274_100140</name>
</gene>
<sequence length="150" mass="16635">MSPILWRQYTGRCLHSVYCLTRVSPNLFINQAISLPPRKALPDSQERASRTTGTCFRHSPKPLPNQTDTAREPWTIASLPDFCLISPARHNQTGTGQASVSGIACARYRHRHLFPAMPTSVRLGPGFTEHRGRSHWTLGRGSLNIGAGFT</sequence>
<dbReference type="EMBL" id="CAADFO010000003">
    <property type="protein sequence ID" value="VFK22965.1"/>
    <property type="molecule type" value="Genomic_DNA"/>
</dbReference>
<dbReference type="EMBL" id="CAADFQ010000001">
    <property type="protein sequence ID" value="VFK26570.1"/>
    <property type="molecule type" value="Genomic_DNA"/>
</dbReference>
<dbReference type="AlphaFoldDB" id="A0A450X111"/>
<evidence type="ECO:0000313" key="3">
    <source>
        <dbReference type="EMBL" id="VFK26570.1"/>
    </source>
</evidence>
<evidence type="ECO:0000313" key="4">
    <source>
        <dbReference type="EMBL" id="VFK74543.1"/>
    </source>
</evidence>
<accession>A0A450X111</accession>
<feature type="compositionally biased region" description="Basic and acidic residues" evidence="1">
    <location>
        <begin position="40"/>
        <end position="49"/>
    </location>
</feature>
<dbReference type="EMBL" id="CAADGH010000006">
    <property type="protein sequence ID" value="VFK74543.1"/>
    <property type="molecule type" value="Genomic_DNA"/>
</dbReference>
<feature type="region of interest" description="Disordered" evidence="1">
    <location>
        <begin position="39"/>
        <end position="69"/>
    </location>
</feature>
<proteinExistence type="predicted"/>